<dbReference type="Proteomes" id="UP000250079">
    <property type="component" value="Chromosome"/>
</dbReference>
<keyword evidence="3" id="KW-1185">Reference proteome</keyword>
<protein>
    <recommendedName>
        <fullName evidence="4">Leukotoxin</fullName>
    </recommendedName>
</protein>
<accession>A0A2Z2NU13</accession>
<gene>
    <name evidence="2" type="ORF">IMCC3135_17245</name>
</gene>
<proteinExistence type="predicted"/>
<reference evidence="2 3" key="1">
    <citation type="submission" date="2016-12" db="EMBL/GenBank/DDBJ databases">
        <authorList>
            <person name="Song W.-J."/>
            <person name="Kurnit D.M."/>
        </authorList>
    </citation>
    <scope>NUCLEOTIDE SEQUENCE [LARGE SCALE GENOMIC DNA]</scope>
    <source>
        <strain evidence="2 3">IMCC3135</strain>
    </source>
</reference>
<organism evidence="2 3">
    <name type="scientific">Granulosicoccus antarcticus IMCC3135</name>
    <dbReference type="NCBI Taxonomy" id="1192854"/>
    <lineage>
        <taxon>Bacteria</taxon>
        <taxon>Pseudomonadati</taxon>
        <taxon>Pseudomonadota</taxon>
        <taxon>Gammaproteobacteria</taxon>
        <taxon>Chromatiales</taxon>
        <taxon>Granulosicoccaceae</taxon>
        <taxon>Granulosicoccus</taxon>
    </lineage>
</organism>
<dbReference type="SUPFAM" id="SSF51120">
    <property type="entry name" value="beta-Roll"/>
    <property type="match status" value="1"/>
</dbReference>
<dbReference type="InterPro" id="IPR011049">
    <property type="entry name" value="Serralysin-like_metalloprot_C"/>
</dbReference>
<evidence type="ECO:0000313" key="3">
    <source>
        <dbReference type="Proteomes" id="UP000250079"/>
    </source>
</evidence>
<evidence type="ECO:0000256" key="1">
    <source>
        <dbReference type="SAM" id="Phobius"/>
    </source>
</evidence>
<sequence length="343" mass="35880">MVGSIVVAGQVELTKSPIFSLMISLYYLKNAPERGEVTFSQHMHTEINIMSPKTSHMKLHLSILAAFCISGSVSLSAIAAISTTIIGTDQNSISGVDDNVRDFLSANRGSNGGGDQSLQAGDALSGSEESDLLIGALGIDVMLGYGGEDILIGGTEDFNPFNRDRGFGGQGEDVFIWAPGDGNDFFDGGEGSDVLMLGLVGEQTDDHGSEIGAPFFSVNPPSGDGSQDFDGIYIDPSSGLPIVDVAGGPGFCEVVDGYNNEVEKSELSALGLDHLVRFTLRGPAADLANPDTGLRIAVHLTNTEYLVCGGAHIGETVVLDLTTSPPTPIDISEIPAQAFQLIR</sequence>
<keyword evidence="1" id="KW-1133">Transmembrane helix</keyword>
<feature type="transmembrane region" description="Helical" evidence="1">
    <location>
        <begin position="59"/>
        <end position="81"/>
    </location>
</feature>
<dbReference type="KEGG" id="gai:IMCC3135_17245"/>
<evidence type="ECO:0000313" key="2">
    <source>
        <dbReference type="EMBL" id="ASJ73531.1"/>
    </source>
</evidence>
<dbReference type="AlphaFoldDB" id="A0A2Z2NU13"/>
<keyword evidence="1" id="KW-0812">Transmembrane</keyword>
<keyword evidence="1" id="KW-0472">Membrane</keyword>
<dbReference type="EMBL" id="CP018632">
    <property type="protein sequence ID" value="ASJ73531.1"/>
    <property type="molecule type" value="Genomic_DNA"/>
</dbReference>
<evidence type="ECO:0008006" key="4">
    <source>
        <dbReference type="Google" id="ProtNLM"/>
    </source>
</evidence>
<name>A0A2Z2NU13_9GAMM</name>